<evidence type="ECO:0000256" key="1">
    <source>
        <dbReference type="SAM" id="Phobius"/>
    </source>
</evidence>
<organism evidence="2 3">
    <name type="scientific">Portibacter lacus</name>
    <dbReference type="NCBI Taxonomy" id="1099794"/>
    <lineage>
        <taxon>Bacteria</taxon>
        <taxon>Pseudomonadati</taxon>
        <taxon>Bacteroidota</taxon>
        <taxon>Saprospiria</taxon>
        <taxon>Saprospirales</taxon>
        <taxon>Haliscomenobacteraceae</taxon>
        <taxon>Portibacter</taxon>
    </lineage>
</organism>
<feature type="transmembrane region" description="Helical" evidence="1">
    <location>
        <begin position="60"/>
        <end position="84"/>
    </location>
</feature>
<reference evidence="2" key="1">
    <citation type="journal article" date="2014" name="Int. J. Syst. Evol. Microbiol.">
        <title>Complete genome sequence of Corynebacterium casei LMG S-19264T (=DSM 44701T), isolated from a smear-ripened cheese.</title>
        <authorList>
            <consortium name="US DOE Joint Genome Institute (JGI-PGF)"/>
            <person name="Walter F."/>
            <person name="Albersmeier A."/>
            <person name="Kalinowski J."/>
            <person name="Ruckert C."/>
        </authorList>
    </citation>
    <scope>NUCLEOTIDE SEQUENCE</scope>
    <source>
        <strain evidence="2">NBRC 108769</strain>
    </source>
</reference>
<feature type="transmembrane region" description="Helical" evidence="1">
    <location>
        <begin position="90"/>
        <end position="109"/>
    </location>
</feature>
<keyword evidence="3" id="KW-1185">Reference proteome</keyword>
<keyword evidence="1" id="KW-1133">Transmembrane helix</keyword>
<feature type="transmembrane region" description="Helical" evidence="1">
    <location>
        <begin position="116"/>
        <end position="134"/>
    </location>
</feature>
<protein>
    <submittedName>
        <fullName evidence="2">Uncharacterized protein</fullName>
    </submittedName>
</protein>
<keyword evidence="1" id="KW-0812">Transmembrane</keyword>
<comment type="caution">
    <text evidence="2">The sequence shown here is derived from an EMBL/GenBank/DDBJ whole genome shotgun (WGS) entry which is preliminary data.</text>
</comment>
<keyword evidence="1" id="KW-0472">Membrane</keyword>
<dbReference type="AlphaFoldDB" id="A0AA37SNX3"/>
<reference evidence="2" key="2">
    <citation type="submission" date="2023-01" db="EMBL/GenBank/DDBJ databases">
        <title>Draft genome sequence of Portibacter lacus strain NBRC 108769.</title>
        <authorList>
            <person name="Sun Q."/>
            <person name="Mori K."/>
        </authorList>
    </citation>
    <scope>NUCLEOTIDE SEQUENCE</scope>
    <source>
        <strain evidence="2">NBRC 108769</strain>
    </source>
</reference>
<dbReference type="EMBL" id="BSOH01000003">
    <property type="protein sequence ID" value="GLR16023.1"/>
    <property type="molecule type" value="Genomic_DNA"/>
</dbReference>
<accession>A0AA37SNX3</accession>
<sequence length="158" mass="18221">MDKVRSISEKKGLEISEIAVAYDKRSSSLAKGLIIVYIPFIALIGYLFNIKMGIAFGKHIIFATHFFSFFLFYLVIISGVNYLIDDKFNKWFFVIPTILIIPVYYAIGFKTFYRSSWLAALWKGILAVFLILILTQFYRIGINFLSLYTLLIPMCLTP</sequence>
<gene>
    <name evidence="2" type="ORF">GCM10007940_06380</name>
</gene>
<feature type="transmembrane region" description="Helical" evidence="1">
    <location>
        <begin position="29"/>
        <end position="48"/>
    </location>
</feature>
<evidence type="ECO:0000313" key="2">
    <source>
        <dbReference type="EMBL" id="GLR16023.1"/>
    </source>
</evidence>
<dbReference type="Proteomes" id="UP001156666">
    <property type="component" value="Unassembled WGS sequence"/>
</dbReference>
<evidence type="ECO:0000313" key="3">
    <source>
        <dbReference type="Proteomes" id="UP001156666"/>
    </source>
</evidence>
<proteinExistence type="predicted"/>
<name>A0AA37SNX3_9BACT</name>